<name>A0A8H6Z6C5_9AGAR</name>
<gene>
    <name evidence="3" type="ORF">MSAN_00547600</name>
</gene>
<dbReference type="GO" id="GO:0030479">
    <property type="term" value="C:actin cortical patch"/>
    <property type="evidence" value="ECO:0007669"/>
    <property type="project" value="TreeGrafter"/>
</dbReference>
<accession>A0A8H6Z6C5</accession>
<proteinExistence type="predicted"/>
<dbReference type="PANTHER" id="PTHR47789:SF2">
    <property type="entry name" value="VHS DOMAIN-CONTAINING PROTEIN"/>
    <property type="match status" value="1"/>
</dbReference>
<dbReference type="AlphaFoldDB" id="A0A8H6Z6C5"/>
<protein>
    <recommendedName>
        <fullName evidence="2">VHS domain-containing protein</fullName>
    </recommendedName>
</protein>
<dbReference type="EMBL" id="JACAZH010000003">
    <property type="protein sequence ID" value="KAF7373380.1"/>
    <property type="molecule type" value="Genomic_DNA"/>
</dbReference>
<sequence>MSDGPEHALELGAQDPTPRLATDLVQNVVSPIASDSQQNTGTVTRRRDTEEQHELTRKIGFLTATASDDWTLILDICDSAFATDSNAKVAARALRREFKYGEPNTQLAAGAYVWSSSLSVAFLTFIKLWAIMLRNSSDVFIRWCTSRKFLDTLEDLLISPCTSPAVRERVMDILAAAAYASGPKKEAGFRGLWRRVKPHDKPEEGLPFDTDAALFDFEPPLVSAYDHDITNALREHAELQAAREHRERRRRAREREYEENELTRKIGYLTATASDDWVLILDVCEHASAMDAYAKDAVRALRREFRYGEPSAQLAAARLWAIMLNNCSDVFVDRCTSRKFLDAVGNLLTSSDTSLIVRERVMEVLAAAAYASGSDKNTAFRDLWCRVKPQDKPEDGVPFDNEDHWMNHPPPFTSACDSQANGINAPAAPIATDRDTTTIVGDTVPGRKPCSHGEIDFDDDESLVRQMEEERELPKYINTGKESVPSSPPASIELPKYVDVEPEDCPDTPTKVGNSPPAYTPMSAPQNQPRHSARRRVWKWPAISLVRFTALVQRLLGLRSRSQSGPVMFDKEK</sequence>
<feature type="domain" description="VHS" evidence="2">
    <location>
        <begin position="67"/>
        <end position="174"/>
    </location>
</feature>
<dbReference type="GO" id="GO:0007034">
    <property type="term" value="P:vacuolar transport"/>
    <property type="evidence" value="ECO:0007669"/>
    <property type="project" value="UniProtKB-ARBA"/>
</dbReference>
<feature type="region of interest" description="Disordered" evidence="1">
    <location>
        <begin position="505"/>
        <end position="531"/>
    </location>
</feature>
<dbReference type="GO" id="GO:0043130">
    <property type="term" value="F:ubiquitin binding"/>
    <property type="evidence" value="ECO:0007669"/>
    <property type="project" value="InterPro"/>
</dbReference>
<dbReference type="GO" id="GO:0007015">
    <property type="term" value="P:actin filament organization"/>
    <property type="evidence" value="ECO:0007669"/>
    <property type="project" value="InterPro"/>
</dbReference>
<dbReference type="Gene3D" id="1.25.40.90">
    <property type="match status" value="2"/>
</dbReference>
<feature type="domain" description="VHS" evidence="2">
    <location>
        <begin position="267"/>
        <end position="365"/>
    </location>
</feature>
<dbReference type="InterPro" id="IPR002014">
    <property type="entry name" value="VHS_dom"/>
</dbReference>
<evidence type="ECO:0000256" key="1">
    <source>
        <dbReference type="SAM" id="MobiDB-lite"/>
    </source>
</evidence>
<evidence type="ECO:0000313" key="3">
    <source>
        <dbReference type="EMBL" id="KAF7373380.1"/>
    </source>
</evidence>
<dbReference type="PROSITE" id="PS50179">
    <property type="entry name" value="VHS"/>
    <property type="match status" value="2"/>
</dbReference>
<dbReference type="Pfam" id="PF00790">
    <property type="entry name" value="VHS"/>
    <property type="match status" value="1"/>
</dbReference>
<comment type="caution">
    <text evidence="3">The sequence shown here is derived from an EMBL/GenBank/DDBJ whole genome shotgun (WGS) entry which is preliminary data.</text>
</comment>
<dbReference type="InterPro" id="IPR008942">
    <property type="entry name" value="ENTH_VHS"/>
</dbReference>
<evidence type="ECO:0000313" key="4">
    <source>
        <dbReference type="Proteomes" id="UP000623467"/>
    </source>
</evidence>
<evidence type="ECO:0000259" key="2">
    <source>
        <dbReference type="PROSITE" id="PS50179"/>
    </source>
</evidence>
<dbReference type="GO" id="GO:0035091">
    <property type="term" value="F:phosphatidylinositol binding"/>
    <property type="evidence" value="ECO:0007669"/>
    <property type="project" value="InterPro"/>
</dbReference>
<keyword evidence="4" id="KW-1185">Reference proteome</keyword>
<dbReference type="CDD" id="cd16980">
    <property type="entry name" value="VHS_Lsb5"/>
    <property type="match status" value="2"/>
</dbReference>
<dbReference type="Proteomes" id="UP000623467">
    <property type="component" value="Unassembled WGS sequence"/>
</dbReference>
<dbReference type="SUPFAM" id="SSF48464">
    <property type="entry name" value="ENTH/VHS domain"/>
    <property type="match status" value="2"/>
</dbReference>
<dbReference type="InterPro" id="IPR045007">
    <property type="entry name" value="LSB5"/>
</dbReference>
<dbReference type="OrthoDB" id="10255964at2759"/>
<dbReference type="GO" id="GO:0051666">
    <property type="term" value="P:actin cortical patch localization"/>
    <property type="evidence" value="ECO:0007669"/>
    <property type="project" value="TreeGrafter"/>
</dbReference>
<dbReference type="GO" id="GO:0006897">
    <property type="term" value="P:endocytosis"/>
    <property type="evidence" value="ECO:0007669"/>
    <property type="project" value="InterPro"/>
</dbReference>
<reference evidence="3" key="1">
    <citation type="submission" date="2020-05" db="EMBL/GenBank/DDBJ databases">
        <title>Mycena genomes resolve the evolution of fungal bioluminescence.</title>
        <authorList>
            <person name="Tsai I.J."/>
        </authorList>
    </citation>
    <scope>NUCLEOTIDE SEQUENCE</scope>
    <source>
        <strain evidence="3">160909Yilan</strain>
    </source>
</reference>
<organism evidence="3 4">
    <name type="scientific">Mycena sanguinolenta</name>
    <dbReference type="NCBI Taxonomy" id="230812"/>
    <lineage>
        <taxon>Eukaryota</taxon>
        <taxon>Fungi</taxon>
        <taxon>Dikarya</taxon>
        <taxon>Basidiomycota</taxon>
        <taxon>Agaricomycotina</taxon>
        <taxon>Agaricomycetes</taxon>
        <taxon>Agaricomycetidae</taxon>
        <taxon>Agaricales</taxon>
        <taxon>Marasmiineae</taxon>
        <taxon>Mycenaceae</taxon>
        <taxon>Mycena</taxon>
    </lineage>
</organism>
<dbReference type="PANTHER" id="PTHR47789">
    <property type="entry name" value="LAS SEVENTEEN-BINDING PROTEIN 5"/>
    <property type="match status" value="1"/>
</dbReference>